<feature type="domain" description="Xylose isomerase-like TIM barrel" evidence="1">
    <location>
        <begin position="42"/>
        <end position="254"/>
    </location>
</feature>
<protein>
    <recommendedName>
        <fullName evidence="1">Xylose isomerase-like TIM barrel domain-containing protein</fullName>
    </recommendedName>
</protein>
<dbReference type="AlphaFoldDB" id="A0A0A6VI75"/>
<sequence>MSQQHFIPSLLVTEVFFPLKDEKGFAAGIVEKFGEEGFYCSFEIGAGYDKEDRKRILEAKEKHNLFISQWLTYLTYEKNLDVSSVDTKLRLDTVREIKHSLYLAAEAGVSNVSFIPGPDPGVNLRDQAIEGFYESICEICEEALTYNMTVTIEALDREVHKKRVLGPTVEAVKLINRVREKYQNFGFAFDTAHAALNGEDVFKSLALSKDVIRQLHFANVVLDPKSELYGDNHMPIGEPGFLNVETMRNILQKVEELGIQTEQGLPVAVEVQGKDKINYLANEESIRASLKSALNLIETK</sequence>
<evidence type="ECO:0000259" key="1">
    <source>
        <dbReference type="Pfam" id="PF01261"/>
    </source>
</evidence>
<dbReference type="InterPro" id="IPR036237">
    <property type="entry name" value="Xyl_isomerase-like_sf"/>
</dbReference>
<evidence type="ECO:0000313" key="3">
    <source>
        <dbReference type="Proteomes" id="UP000030588"/>
    </source>
</evidence>
<dbReference type="SUPFAM" id="SSF51658">
    <property type="entry name" value="Xylose isomerase-like"/>
    <property type="match status" value="1"/>
</dbReference>
<dbReference type="Gene3D" id="3.20.20.150">
    <property type="entry name" value="Divalent-metal-dependent TIM barrel enzymes"/>
    <property type="match status" value="1"/>
</dbReference>
<proteinExistence type="predicted"/>
<comment type="caution">
    <text evidence="2">The sequence shown here is derived from an EMBL/GenBank/DDBJ whole genome shotgun (WGS) entry which is preliminary data.</text>
</comment>
<dbReference type="Proteomes" id="UP000030588">
    <property type="component" value="Unassembled WGS sequence"/>
</dbReference>
<evidence type="ECO:0000313" key="2">
    <source>
        <dbReference type="EMBL" id="KHD86309.1"/>
    </source>
</evidence>
<gene>
    <name evidence="2" type="ORF">NG54_03895</name>
</gene>
<name>A0A0A6VI75_9BACI</name>
<reference evidence="2 3" key="1">
    <citation type="submission" date="2014-10" db="EMBL/GenBank/DDBJ databases">
        <title>Draft genome of phytase producing Bacillus ginsengihumi strain M2.11.</title>
        <authorList>
            <person name="Toymentseva A."/>
            <person name="Boulygina E.A."/>
            <person name="Kazakov S.V."/>
            <person name="Kayumov I."/>
            <person name="Suleimanova A.D."/>
            <person name="Mardanova A.M."/>
            <person name="Maria S.N."/>
            <person name="Sergey M.Y."/>
            <person name="Sharipova M.R."/>
        </authorList>
    </citation>
    <scope>NUCLEOTIDE SEQUENCE [LARGE SCALE GENOMIC DNA]</scope>
    <source>
        <strain evidence="2 3">M2.11</strain>
    </source>
</reference>
<dbReference type="OrthoDB" id="6622255at2"/>
<dbReference type="EMBL" id="JRUN01000007">
    <property type="protein sequence ID" value="KHD86309.1"/>
    <property type="molecule type" value="Genomic_DNA"/>
</dbReference>
<dbReference type="RefSeq" id="WP_035353414.1">
    <property type="nucleotide sequence ID" value="NZ_JRUN01000007.1"/>
</dbReference>
<dbReference type="STRING" id="363870.NG54_03895"/>
<dbReference type="Pfam" id="PF01261">
    <property type="entry name" value="AP_endonuc_2"/>
    <property type="match status" value="1"/>
</dbReference>
<accession>A0A0A6VI75</accession>
<dbReference type="InterPro" id="IPR013022">
    <property type="entry name" value="Xyl_isomerase-like_TIM-brl"/>
</dbReference>
<organism evidence="2 3">
    <name type="scientific">Heyndrickxia ginsengihumi</name>
    <dbReference type="NCBI Taxonomy" id="363870"/>
    <lineage>
        <taxon>Bacteria</taxon>
        <taxon>Bacillati</taxon>
        <taxon>Bacillota</taxon>
        <taxon>Bacilli</taxon>
        <taxon>Bacillales</taxon>
        <taxon>Bacillaceae</taxon>
        <taxon>Heyndrickxia</taxon>
    </lineage>
</organism>